<dbReference type="AlphaFoldDB" id="A0A6J4QQE6"/>
<feature type="non-terminal residue" evidence="1">
    <location>
        <position position="72"/>
    </location>
</feature>
<evidence type="ECO:0000313" key="1">
    <source>
        <dbReference type="EMBL" id="CAA9443540.1"/>
    </source>
</evidence>
<proteinExistence type="predicted"/>
<feature type="non-terminal residue" evidence="1">
    <location>
        <position position="1"/>
    </location>
</feature>
<dbReference type="EMBL" id="CADCVG010000007">
    <property type="protein sequence ID" value="CAA9443540.1"/>
    <property type="molecule type" value="Genomic_DNA"/>
</dbReference>
<protein>
    <submittedName>
        <fullName evidence="1">Uncharacterized protein</fullName>
    </submittedName>
</protein>
<name>A0A6J4QQE6_9ACTN</name>
<accession>A0A6J4QQE6</accession>
<organism evidence="1">
    <name type="scientific">uncultured Rubrobacteraceae bacterium</name>
    <dbReference type="NCBI Taxonomy" id="349277"/>
    <lineage>
        <taxon>Bacteria</taxon>
        <taxon>Bacillati</taxon>
        <taxon>Actinomycetota</taxon>
        <taxon>Rubrobacteria</taxon>
        <taxon>Rubrobacterales</taxon>
        <taxon>Rubrobacteraceae</taxon>
        <taxon>environmental samples</taxon>
    </lineage>
</organism>
<reference evidence="1" key="1">
    <citation type="submission" date="2020-02" db="EMBL/GenBank/DDBJ databases">
        <authorList>
            <person name="Meier V. D."/>
        </authorList>
    </citation>
    <scope>NUCLEOTIDE SEQUENCE</scope>
    <source>
        <strain evidence="1">AVDCRST_MAG14</strain>
    </source>
</reference>
<sequence>EPEEPLRSLSLRCIVQGRHLRVFAWRLQQSRQREPGVSERLTRNSQTFHLSPRTREFRPYRLCVQRCRRTAL</sequence>
<gene>
    <name evidence="1" type="ORF">AVDCRST_MAG14-168</name>
</gene>